<dbReference type="Pfam" id="PF01314">
    <property type="entry name" value="AFOR_C"/>
    <property type="match status" value="1"/>
</dbReference>
<evidence type="ECO:0000256" key="4">
    <source>
        <dbReference type="ARBA" id="ARBA00022723"/>
    </source>
</evidence>
<comment type="cofactor">
    <cofactor evidence="8">
        <name>tungstopterin</name>
        <dbReference type="ChEBI" id="CHEBI:30402"/>
    </cofactor>
</comment>
<dbReference type="PANTHER" id="PTHR30038">
    <property type="entry name" value="ALDEHYDE FERREDOXIN OXIDOREDUCTASE"/>
    <property type="match status" value="1"/>
</dbReference>
<reference evidence="10 11" key="1">
    <citation type="submission" date="2017-04" db="EMBL/GenBank/DDBJ databases">
        <title>Draft Aigarchaeota genome from a New Zealand hot spring.</title>
        <authorList>
            <person name="Reysenbach A.-L."/>
            <person name="Donaho J.A."/>
            <person name="Gerhart J."/>
            <person name="Kelley J.F."/>
            <person name="Kouba K."/>
            <person name="Podar M."/>
            <person name="Stott M."/>
        </authorList>
    </citation>
    <scope>NUCLEOTIDE SEQUENCE [LARGE SCALE GENOMIC DNA]</scope>
    <source>
        <strain evidence="10">NZ13_MG1</strain>
    </source>
</reference>
<dbReference type="InterPro" id="IPR001203">
    <property type="entry name" value="OxRdtase_Ald_Fedxn_C"/>
</dbReference>
<organism evidence="10 11">
    <name type="scientific">Candidatus Terraquivivens tikiterensis</name>
    <dbReference type="NCBI Taxonomy" id="1980982"/>
    <lineage>
        <taxon>Archaea</taxon>
        <taxon>Nitrososphaerota</taxon>
        <taxon>Candidatus Wolframiiraptoraceae</taxon>
        <taxon>Candidatus Terraquivivens</taxon>
    </lineage>
</organism>
<dbReference type="Gene3D" id="3.60.9.10">
    <property type="entry name" value="Aldehyde ferredoxin oxidoreductase, N-terminal domain"/>
    <property type="match status" value="1"/>
</dbReference>
<dbReference type="GO" id="GO:0046872">
    <property type="term" value="F:metal ion binding"/>
    <property type="evidence" value="ECO:0007669"/>
    <property type="project" value="UniProtKB-KW"/>
</dbReference>
<evidence type="ECO:0000256" key="5">
    <source>
        <dbReference type="ARBA" id="ARBA00023002"/>
    </source>
</evidence>
<dbReference type="Gene3D" id="1.10.569.10">
    <property type="entry name" value="Aldehyde Ferredoxin Oxidoreductase Protein, subunit A, domain 2"/>
    <property type="match status" value="1"/>
</dbReference>
<dbReference type="SUPFAM" id="SSF56228">
    <property type="entry name" value="Aldehyde ferredoxin oxidoreductase, N-terminal domain"/>
    <property type="match status" value="1"/>
</dbReference>
<dbReference type="InterPro" id="IPR013983">
    <property type="entry name" value="Ald_Fedxn_OxRdtase_N"/>
</dbReference>
<evidence type="ECO:0000313" key="11">
    <source>
        <dbReference type="Proteomes" id="UP000244066"/>
    </source>
</evidence>
<keyword evidence="5" id="KW-0560">Oxidoreductase</keyword>
<comment type="caution">
    <text evidence="10">The sequence shown here is derived from an EMBL/GenBank/DDBJ whole genome shotgun (WGS) entry which is preliminary data.</text>
</comment>
<dbReference type="SMART" id="SM00790">
    <property type="entry name" value="AFOR_N"/>
    <property type="match status" value="1"/>
</dbReference>
<evidence type="ECO:0000256" key="8">
    <source>
        <dbReference type="ARBA" id="ARBA00049934"/>
    </source>
</evidence>
<dbReference type="SUPFAM" id="SSF48310">
    <property type="entry name" value="Aldehyde ferredoxin oxidoreductase, C-terminal domains"/>
    <property type="match status" value="1"/>
</dbReference>
<evidence type="ECO:0000256" key="1">
    <source>
        <dbReference type="ARBA" id="ARBA00001966"/>
    </source>
</evidence>
<evidence type="ECO:0000259" key="9">
    <source>
        <dbReference type="SMART" id="SM00790"/>
    </source>
</evidence>
<dbReference type="Gene3D" id="1.10.599.10">
    <property type="entry name" value="Aldehyde Ferredoxin Oxidoreductase Protein, subunit A, domain 3"/>
    <property type="match status" value="1"/>
</dbReference>
<dbReference type="EMBL" id="NDWU01000002">
    <property type="protein sequence ID" value="PUA34262.1"/>
    <property type="molecule type" value="Genomic_DNA"/>
</dbReference>
<proteinExistence type="inferred from homology"/>
<dbReference type="InterPro" id="IPR013985">
    <property type="entry name" value="Ald_Fedxn_OxRdtase_dom3"/>
</dbReference>
<dbReference type="InterPro" id="IPR013984">
    <property type="entry name" value="Ald_Fedxn_OxRdtase_dom2"/>
</dbReference>
<keyword evidence="4" id="KW-0479">Metal-binding</keyword>
<comment type="similarity">
    <text evidence="2">Belongs to the AOR/FOR family.</text>
</comment>
<dbReference type="InterPro" id="IPR036503">
    <property type="entry name" value="Ald_Fedxn_OxRdtase_N_sf"/>
</dbReference>
<dbReference type="GO" id="GO:0051539">
    <property type="term" value="F:4 iron, 4 sulfur cluster binding"/>
    <property type="evidence" value="ECO:0007669"/>
    <property type="project" value="UniProtKB-KW"/>
</dbReference>
<keyword evidence="6" id="KW-0408">Iron</keyword>
<evidence type="ECO:0000256" key="3">
    <source>
        <dbReference type="ARBA" id="ARBA00022485"/>
    </source>
</evidence>
<dbReference type="Pfam" id="PF02730">
    <property type="entry name" value="AFOR_N"/>
    <property type="match status" value="1"/>
</dbReference>
<gene>
    <name evidence="10" type="ORF">B9J98_01360</name>
</gene>
<sequence>MVKAGGYANRLAWVDLADKKVEYQELDEDIARKYIGGRGLGVKLVYDKVKPGTDPFSPDNILVIAVGPLTGTLTPMSGRICSITKSPLTGGVTDSHAGGWAGAALKWAGFDAVILQNKSDKPVYLVAKDGKITFEDASQLWGKDIFTTTRMLRDKYGDTRELTKLGPTGVQVYAIGPAGENLCREACISHDAGRFSGRGGTGAVMGSKKVKALVIMGEEKNMPKPANPEKFEEARKAALKRIDESPVTSPGKGGLSVYGTSVMVNTVNELGAFPTRNAKQVQFEFAYFISGENQRGTILKETPSCHACPVHCKRLTEVTDGKYKFKSEGVEYETCWSLGAMIGVGHIEAVGYLNYLANYYGLDTISLGNTLAMACEATERGLIPEAEGVRFGDVDRLAEMIKKIALREGIGDILAEGTLRAAEKLGDRDLAMTVKGQGIPAYDPRGLRGFIIGYATSNRGACHLRSYTPASEIMGIPYKTDPLALEGKVDLTIMLQNMFAALDSLDICKFSSFAYTVEDYAALLSGMTGWDVSPEEFMKIGERIWNLERYFNQLNGFDRKDDMLPKRLVVEPATSGPPKGWRLGWETFNKLLDEYYEKRGWTKDGKVPEKKLRELGII</sequence>
<protein>
    <recommendedName>
        <fullName evidence="9">Aldehyde ferredoxin oxidoreductase N-terminal domain-containing protein</fullName>
    </recommendedName>
</protein>
<accession>A0A2R7YBJ4</accession>
<dbReference type="Proteomes" id="UP000244066">
    <property type="component" value="Unassembled WGS sequence"/>
</dbReference>
<comment type="cofactor">
    <cofactor evidence="1">
        <name>[4Fe-4S] cluster</name>
        <dbReference type="ChEBI" id="CHEBI:49883"/>
    </cofactor>
</comment>
<feature type="domain" description="Aldehyde ferredoxin oxidoreductase N-terminal" evidence="9">
    <location>
        <begin position="7"/>
        <end position="219"/>
    </location>
</feature>
<evidence type="ECO:0000256" key="6">
    <source>
        <dbReference type="ARBA" id="ARBA00023004"/>
    </source>
</evidence>
<dbReference type="PANTHER" id="PTHR30038:SF0">
    <property type="entry name" value="TUNGSTEN-CONTAINING ALDEHYDE FERREDOXIN OXIDOREDUCTASE"/>
    <property type="match status" value="1"/>
</dbReference>
<dbReference type="AlphaFoldDB" id="A0A2R7YBJ4"/>
<keyword evidence="7" id="KW-0411">Iron-sulfur</keyword>
<evidence type="ECO:0000313" key="10">
    <source>
        <dbReference type="EMBL" id="PUA34262.1"/>
    </source>
</evidence>
<dbReference type="GO" id="GO:0016625">
    <property type="term" value="F:oxidoreductase activity, acting on the aldehyde or oxo group of donors, iron-sulfur protein as acceptor"/>
    <property type="evidence" value="ECO:0007669"/>
    <property type="project" value="InterPro"/>
</dbReference>
<dbReference type="InterPro" id="IPR051919">
    <property type="entry name" value="W-dependent_AOR"/>
</dbReference>
<dbReference type="GO" id="GO:0009055">
    <property type="term" value="F:electron transfer activity"/>
    <property type="evidence" value="ECO:0007669"/>
    <property type="project" value="InterPro"/>
</dbReference>
<keyword evidence="3" id="KW-0004">4Fe-4S</keyword>
<evidence type="ECO:0000256" key="7">
    <source>
        <dbReference type="ARBA" id="ARBA00023014"/>
    </source>
</evidence>
<dbReference type="InterPro" id="IPR036021">
    <property type="entry name" value="Tungsten_al_ferr_oxy-like_C"/>
</dbReference>
<name>A0A2R7YBJ4_9ARCH</name>
<evidence type="ECO:0000256" key="2">
    <source>
        <dbReference type="ARBA" id="ARBA00011032"/>
    </source>
</evidence>